<dbReference type="Gene3D" id="1.10.10.10">
    <property type="entry name" value="Winged helix-like DNA-binding domain superfamily/Winged helix DNA-binding domain"/>
    <property type="match status" value="1"/>
</dbReference>
<reference evidence="2 3" key="1">
    <citation type="journal article" date="2015" name="Nature">
        <title>rRNA introns, odd ribosomes, and small enigmatic genomes across a large radiation of phyla.</title>
        <authorList>
            <person name="Brown C.T."/>
            <person name="Hug L.A."/>
            <person name="Thomas B.C."/>
            <person name="Sharon I."/>
            <person name="Castelle C.J."/>
            <person name="Singh A."/>
            <person name="Wilkins M.J."/>
            <person name="Williams K.H."/>
            <person name="Banfield J.F."/>
        </authorList>
    </citation>
    <scope>NUCLEOTIDE SEQUENCE [LARGE SCALE GENOMIC DNA]</scope>
</reference>
<proteinExistence type="predicted"/>
<name>A0A0G1XIG6_9BACT</name>
<dbReference type="InterPro" id="IPR036390">
    <property type="entry name" value="WH_DNA-bd_sf"/>
</dbReference>
<evidence type="ECO:0000313" key="3">
    <source>
        <dbReference type="Proteomes" id="UP000034846"/>
    </source>
</evidence>
<organism evidence="2 3">
    <name type="scientific">Candidatus Uhrbacteria bacterium GW2011_GWD2_52_7</name>
    <dbReference type="NCBI Taxonomy" id="1618989"/>
    <lineage>
        <taxon>Bacteria</taxon>
        <taxon>Candidatus Uhriibacteriota</taxon>
    </lineage>
</organism>
<dbReference type="InterPro" id="IPR051797">
    <property type="entry name" value="TrmB-like"/>
</dbReference>
<evidence type="ECO:0000259" key="1">
    <source>
        <dbReference type="Pfam" id="PF01978"/>
    </source>
</evidence>
<dbReference type="PANTHER" id="PTHR34293">
    <property type="entry name" value="HTH-TYPE TRANSCRIPTIONAL REGULATOR TRMBL2"/>
    <property type="match status" value="1"/>
</dbReference>
<sequence length="260" mass="29618">MIKALLDQAGFSPEAGEIYSALLLHGSMTAGALLKHVSLKRGLLYKVLHDLIAQGYVIEGEIRGRMLFSPQDPDVILDRLEAEASEAAKRAGEIRDRLPELRAKYLTATERPTVKYFEGVEGLRKMYESKLKMVEKHLYFVRPGKVDVYQHHFGDWFADFLERQRKAGITVHGITADDPETNHDVKKDVYRNFLRTWIREEDYSAPVEWSVFDNTLSIISYGQEIFGIMIDNPQIAKAMKEIFELAKKGAETIAVPHNHA</sequence>
<comment type="caution">
    <text evidence="2">The sequence shown here is derived from an EMBL/GenBank/DDBJ whole genome shotgun (WGS) entry which is preliminary data.</text>
</comment>
<dbReference type="Proteomes" id="UP000034846">
    <property type="component" value="Unassembled WGS sequence"/>
</dbReference>
<evidence type="ECO:0000313" key="2">
    <source>
        <dbReference type="EMBL" id="KKW30695.1"/>
    </source>
</evidence>
<protein>
    <submittedName>
        <fullName evidence="2">Transcriptional regulator, TrmB</fullName>
    </submittedName>
</protein>
<accession>A0A0G1XIG6</accession>
<dbReference type="AlphaFoldDB" id="A0A0G1XIG6"/>
<dbReference type="InterPro" id="IPR036388">
    <property type="entry name" value="WH-like_DNA-bd_sf"/>
</dbReference>
<dbReference type="Pfam" id="PF01978">
    <property type="entry name" value="TrmB"/>
    <property type="match status" value="1"/>
</dbReference>
<gene>
    <name evidence="2" type="ORF">UY72_C0005G0011</name>
</gene>
<dbReference type="InterPro" id="IPR002831">
    <property type="entry name" value="Tscrpt_reg_TrmB_N"/>
</dbReference>
<feature type="domain" description="Transcription regulator TrmB N-terminal" evidence="1">
    <location>
        <begin position="9"/>
        <end position="73"/>
    </location>
</feature>
<dbReference type="EMBL" id="LCRD01000005">
    <property type="protein sequence ID" value="KKW30695.1"/>
    <property type="molecule type" value="Genomic_DNA"/>
</dbReference>
<dbReference type="PANTHER" id="PTHR34293:SF1">
    <property type="entry name" value="HTH-TYPE TRANSCRIPTIONAL REGULATOR TRMBL2"/>
    <property type="match status" value="1"/>
</dbReference>
<dbReference type="SUPFAM" id="SSF46785">
    <property type="entry name" value="Winged helix' DNA-binding domain"/>
    <property type="match status" value="1"/>
</dbReference>